<organism evidence="2 3">
    <name type="scientific">Sporormia fimetaria CBS 119925</name>
    <dbReference type="NCBI Taxonomy" id="1340428"/>
    <lineage>
        <taxon>Eukaryota</taxon>
        <taxon>Fungi</taxon>
        <taxon>Dikarya</taxon>
        <taxon>Ascomycota</taxon>
        <taxon>Pezizomycotina</taxon>
        <taxon>Dothideomycetes</taxon>
        <taxon>Pleosporomycetidae</taxon>
        <taxon>Pleosporales</taxon>
        <taxon>Sporormiaceae</taxon>
        <taxon>Sporormia</taxon>
    </lineage>
</organism>
<evidence type="ECO:0000313" key="3">
    <source>
        <dbReference type="Proteomes" id="UP000799440"/>
    </source>
</evidence>
<dbReference type="CDD" id="cd14688">
    <property type="entry name" value="bZIP_YAP"/>
    <property type="match status" value="1"/>
</dbReference>
<dbReference type="Gene3D" id="1.20.5.170">
    <property type="match status" value="1"/>
</dbReference>
<gene>
    <name evidence="2" type="ORF">M011DRAFT_522863</name>
</gene>
<keyword evidence="3" id="KW-1185">Reference proteome</keyword>
<dbReference type="PANTHER" id="PTHR37012">
    <property type="entry name" value="B-ZIP TRANSCRIPTION FACTOR (EUROFUNG)-RELATED"/>
    <property type="match status" value="1"/>
</dbReference>
<proteinExistence type="predicted"/>
<evidence type="ECO:0000256" key="1">
    <source>
        <dbReference type="SAM" id="MobiDB-lite"/>
    </source>
</evidence>
<dbReference type="InterPro" id="IPR046347">
    <property type="entry name" value="bZIP_sf"/>
</dbReference>
<feature type="region of interest" description="Disordered" evidence="1">
    <location>
        <begin position="1"/>
        <end position="57"/>
    </location>
</feature>
<feature type="compositionally biased region" description="Low complexity" evidence="1">
    <location>
        <begin position="115"/>
        <end position="124"/>
    </location>
</feature>
<feature type="compositionally biased region" description="Low complexity" evidence="1">
    <location>
        <begin position="8"/>
        <end position="21"/>
    </location>
</feature>
<reference evidence="2" key="1">
    <citation type="journal article" date="2020" name="Stud. Mycol.">
        <title>101 Dothideomycetes genomes: a test case for predicting lifestyles and emergence of pathogens.</title>
        <authorList>
            <person name="Haridas S."/>
            <person name="Albert R."/>
            <person name="Binder M."/>
            <person name="Bloem J."/>
            <person name="Labutti K."/>
            <person name="Salamov A."/>
            <person name="Andreopoulos B."/>
            <person name="Baker S."/>
            <person name="Barry K."/>
            <person name="Bills G."/>
            <person name="Bluhm B."/>
            <person name="Cannon C."/>
            <person name="Castanera R."/>
            <person name="Culley D."/>
            <person name="Daum C."/>
            <person name="Ezra D."/>
            <person name="Gonzalez J."/>
            <person name="Henrissat B."/>
            <person name="Kuo A."/>
            <person name="Liang C."/>
            <person name="Lipzen A."/>
            <person name="Lutzoni F."/>
            <person name="Magnuson J."/>
            <person name="Mondo S."/>
            <person name="Nolan M."/>
            <person name="Ohm R."/>
            <person name="Pangilinan J."/>
            <person name="Park H.-J."/>
            <person name="Ramirez L."/>
            <person name="Alfaro M."/>
            <person name="Sun H."/>
            <person name="Tritt A."/>
            <person name="Yoshinaga Y."/>
            <person name="Zwiers L.-H."/>
            <person name="Turgeon B."/>
            <person name="Goodwin S."/>
            <person name="Spatafora J."/>
            <person name="Crous P."/>
            <person name="Grigoriev I."/>
        </authorList>
    </citation>
    <scope>NUCLEOTIDE SEQUENCE</scope>
    <source>
        <strain evidence="2">CBS 119925</strain>
    </source>
</reference>
<feature type="compositionally biased region" description="Polar residues" evidence="1">
    <location>
        <begin position="132"/>
        <end position="145"/>
    </location>
</feature>
<dbReference type="OrthoDB" id="5086080at2759"/>
<feature type="compositionally biased region" description="Basic and acidic residues" evidence="1">
    <location>
        <begin position="34"/>
        <end position="57"/>
    </location>
</feature>
<dbReference type="AlphaFoldDB" id="A0A6A6VMY8"/>
<dbReference type="SUPFAM" id="SSF57959">
    <property type="entry name" value="Leucine zipper domain"/>
    <property type="match status" value="1"/>
</dbReference>
<feature type="region of interest" description="Disordered" evidence="1">
    <location>
        <begin position="260"/>
        <end position="287"/>
    </location>
</feature>
<dbReference type="GO" id="GO:0003700">
    <property type="term" value="F:DNA-binding transcription factor activity"/>
    <property type="evidence" value="ECO:0007669"/>
    <property type="project" value="InterPro"/>
</dbReference>
<sequence>MVTRRASDATAPSSTPTAIAPVVKRKRRASCLGEQERRERKRAIDREAQRSLREKTKTHIAELERTIQILRDQDQNGATASLLSEIDALRAENERLRDVIDSVKSVVGCDIFTRSSNNASSSMSTAPKPAVQRNSGANAAQSDGAASSPGANGEGQSSTQHPQSHPTSSTPPLSMSRARTNSIAANADLKPTLPTPSSIIADHPMTSHYDTHHHPVTFSHPHQQPYHHHLRSSASVDLDGMTVLPPHHNPSLLNLDPVFEMDEPPHLSDHNSASSDTAEAPDSPNTAAFAPYMDEIFGHNWRCPSPVILHLPDAVQAGERAQSASPMWKVRGLEELARGLGVAGRPVKAGSC</sequence>
<feature type="compositionally biased region" description="Low complexity" evidence="1">
    <location>
        <begin position="156"/>
        <end position="172"/>
    </location>
</feature>
<dbReference type="Proteomes" id="UP000799440">
    <property type="component" value="Unassembled WGS sequence"/>
</dbReference>
<feature type="region of interest" description="Disordered" evidence="1">
    <location>
        <begin position="114"/>
        <end position="175"/>
    </location>
</feature>
<protein>
    <recommendedName>
        <fullName evidence="4">BZIP domain-containing protein</fullName>
    </recommendedName>
</protein>
<name>A0A6A6VMY8_9PLEO</name>
<accession>A0A6A6VMY8</accession>
<evidence type="ECO:0000313" key="2">
    <source>
        <dbReference type="EMBL" id="KAF2751968.1"/>
    </source>
</evidence>
<evidence type="ECO:0008006" key="4">
    <source>
        <dbReference type="Google" id="ProtNLM"/>
    </source>
</evidence>
<dbReference type="EMBL" id="MU006561">
    <property type="protein sequence ID" value="KAF2751968.1"/>
    <property type="molecule type" value="Genomic_DNA"/>
</dbReference>
<dbReference type="PANTHER" id="PTHR37012:SF7">
    <property type="entry name" value="B-ZIP TRANSCRIPTION FACTOR (EUROFUNG)-RELATED"/>
    <property type="match status" value="1"/>
</dbReference>